<evidence type="ECO:0000259" key="2">
    <source>
        <dbReference type="Pfam" id="PF00814"/>
    </source>
</evidence>
<dbReference type="EMBL" id="CP070228">
    <property type="protein sequence ID" value="QRV01800.1"/>
    <property type="molecule type" value="Genomic_DNA"/>
</dbReference>
<dbReference type="Pfam" id="PF00814">
    <property type="entry name" value="TsaD"/>
    <property type="match status" value="1"/>
</dbReference>
<evidence type="ECO:0000256" key="1">
    <source>
        <dbReference type="SAM" id="MobiDB-lite"/>
    </source>
</evidence>
<evidence type="ECO:0000313" key="4">
    <source>
        <dbReference type="Proteomes" id="UP000602653"/>
    </source>
</evidence>
<protein>
    <submittedName>
        <fullName evidence="3">tRNA (Adenosine(37)-N6)-threonylcarbamoyltransferase complex dimerization subunit type 1 TsaB</fullName>
    </submittedName>
</protein>
<evidence type="ECO:0000313" key="3">
    <source>
        <dbReference type="EMBL" id="QRV01800.1"/>
    </source>
</evidence>
<dbReference type="SUPFAM" id="SSF53067">
    <property type="entry name" value="Actin-like ATPase domain"/>
    <property type="match status" value="1"/>
</dbReference>
<dbReference type="Proteomes" id="UP000602653">
    <property type="component" value="Chromosome"/>
</dbReference>
<feature type="domain" description="Gcp-like" evidence="2">
    <location>
        <begin position="36"/>
        <end position="152"/>
    </location>
</feature>
<organism evidence="3 4">
    <name type="scientific">Arcanobacterium phocisimile</name>
    <dbReference type="NCBI Taxonomy" id="1302235"/>
    <lineage>
        <taxon>Bacteria</taxon>
        <taxon>Bacillati</taxon>
        <taxon>Actinomycetota</taxon>
        <taxon>Actinomycetes</taxon>
        <taxon>Actinomycetales</taxon>
        <taxon>Actinomycetaceae</taxon>
        <taxon>Arcanobacterium</taxon>
    </lineage>
</organism>
<dbReference type="RefSeq" id="WP_204423836.1">
    <property type="nucleotide sequence ID" value="NZ_CP070228.1"/>
</dbReference>
<dbReference type="InterPro" id="IPR043129">
    <property type="entry name" value="ATPase_NBD"/>
</dbReference>
<dbReference type="PANTHER" id="PTHR11735:SF11">
    <property type="entry name" value="TRNA THREONYLCARBAMOYLADENOSINE BIOSYNTHESIS PROTEIN TSAB"/>
    <property type="match status" value="1"/>
</dbReference>
<accession>A0ABX7IGB8</accession>
<gene>
    <name evidence="3" type="primary">tsaB</name>
    <name evidence="3" type="ORF">JTE88_06825</name>
</gene>
<proteinExistence type="predicted"/>
<name>A0ABX7IGB8_9ACTO</name>
<dbReference type="Gene3D" id="3.30.420.40">
    <property type="match status" value="2"/>
</dbReference>
<reference evidence="3 4" key="1">
    <citation type="submission" date="2021-02" db="EMBL/GenBank/DDBJ databases">
        <title>Complete Genome Sequence of Arcanobacterium phocisimile strain DSM 26142T from a harbour seal.</title>
        <authorList>
            <person name="Borowiak M."/>
            <person name="Alssahen M."/>
            <person name="Malorny B."/>
            <person name="Laemmler C."/>
            <person name="Siebert U."/>
            <person name="Ploetz M."/>
            <person name="Abdulmawjood A."/>
        </authorList>
    </citation>
    <scope>NUCLEOTIDE SEQUENCE [LARGE SCALE GENOMIC DNA]</scope>
    <source>
        <strain evidence="3 4">DSM 26142</strain>
    </source>
</reference>
<dbReference type="InterPro" id="IPR000905">
    <property type="entry name" value="Gcp-like_dom"/>
</dbReference>
<feature type="region of interest" description="Disordered" evidence="1">
    <location>
        <begin position="207"/>
        <end position="236"/>
    </location>
</feature>
<sequence>MTTYLTIDTSAAITVGVAQWELGVVRQLAVESSPEKRHHAELLAPMVRSVLERAGISAPDAVIAGTGPGAFTGLRAGLVTARTLARAWNVDLYGLSSLDIMALAAVDQGAEEIVAMIDARRKEVFTARMRAMGADDVELIQAPDIAQPDELAELLERQPAVVAVAEEDLYPRVGPHRVVVDFAPTVMVRLVQSRLGRIDAGESLSLDTEPQYLRRPDVHGGAHAQPAAQGNPYTGN</sequence>
<dbReference type="InterPro" id="IPR022496">
    <property type="entry name" value="T6A_TsaB"/>
</dbReference>
<feature type="compositionally biased region" description="Low complexity" evidence="1">
    <location>
        <begin position="221"/>
        <end position="230"/>
    </location>
</feature>
<dbReference type="PANTHER" id="PTHR11735">
    <property type="entry name" value="TRNA N6-ADENOSINE THREONYLCARBAMOYLTRANSFERASE"/>
    <property type="match status" value="1"/>
</dbReference>
<dbReference type="NCBIfam" id="TIGR03725">
    <property type="entry name" value="T6A_YeaZ"/>
    <property type="match status" value="1"/>
</dbReference>
<keyword evidence="4" id="KW-1185">Reference proteome</keyword>